<dbReference type="GO" id="GO:0003700">
    <property type="term" value="F:DNA-binding transcription factor activity"/>
    <property type="evidence" value="ECO:0007669"/>
    <property type="project" value="TreeGrafter"/>
</dbReference>
<dbReference type="Pfam" id="PF00356">
    <property type="entry name" value="LacI"/>
    <property type="match status" value="1"/>
</dbReference>
<name>A0A7K1FQ30_9ACTN</name>
<dbReference type="InterPro" id="IPR001761">
    <property type="entry name" value="Peripla_BP/Lac1_sug-bd_dom"/>
</dbReference>
<dbReference type="PANTHER" id="PTHR30146">
    <property type="entry name" value="LACI-RELATED TRANSCRIPTIONAL REPRESSOR"/>
    <property type="match status" value="1"/>
</dbReference>
<dbReference type="PROSITE" id="PS00356">
    <property type="entry name" value="HTH_LACI_1"/>
    <property type="match status" value="1"/>
</dbReference>
<evidence type="ECO:0000313" key="5">
    <source>
        <dbReference type="EMBL" id="MTD14914.1"/>
    </source>
</evidence>
<accession>A0A7K1FQ30</accession>
<organism evidence="5 6">
    <name type="scientific">Nakamurella alba</name>
    <dbReference type="NCBI Taxonomy" id="2665158"/>
    <lineage>
        <taxon>Bacteria</taxon>
        <taxon>Bacillati</taxon>
        <taxon>Actinomycetota</taxon>
        <taxon>Actinomycetes</taxon>
        <taxon>Nakamurellales</taxon>
        <taxon>Nakamurellaceae</taxon>
        <taxon>Nakamurella</taxon>
    </lineage>
</organism>
<dbReference type="AlphaFoldDB" id="A0A7K1FQ30"/>
<dbReference type="EMBL" id="WLYK01000005">
    <property type="protein sequence ID" value="MTD14914.1"/>
    <property type="molecule type" value="Genomic_DNA"/>
</dbReference>
<evidence type="ECO:0000256" key="3">
    <source>
        <dbReference type="ARBA" id="ARBA00023163"/>
    </source>
</evidence>
<keyword evidence="6" id="KW-1185">Reference proteome</keyword>
<dbReference type="CDD" id="cd06267">
    <property type="entry name" value="PBP1_LacI_sugar_binding-like"/>
    <property type="match status" value="1"/>
</dbReference>
<dbReference type="Pfam" id="PF00532">
    <property type="entry name" value="Peripla_BP_1"/>
    <property type="match status" value="1"/>
</dbReference>
<evidence type="ECO:0000256" key="2">
    <source>
        <dbReference type="ARBA" id="ARBA00023125"/>
    </source>
</evidence>
<dbReference type="PRINTS" id="PR00036">
    <property type="entry name" value="HTHLACI"/>
</dbReference>
<dbReference type="Gene3D" id="3.40.50.2300">
    <property type="match status" value="2"/>
</dbReference>
<dbReference type="SUPFAM" id="SSF47413">
    <property type="entry name" value="lambda repressor-like DNA-binding domains"/>
    <property type="match status" value="1"/>
</dbReference>
<keyword evidence="2 5" id="KW-0238">DNA-binding</keyword>
<sequence length="337" mass="35315">MIAPSGRATVHDVARLSGVSIKTVSRVVNGAAEVTPATREKVLAAVAQLGYVRNPVAHSLRTGVSGTVGVIVDSISDSFFAALASGIEDRLLAAGFSVLIGSTGRDPVRERGQVDRMLQQKVAGLLLVPNASDHSYLPAAAGDLPVVLIDRSADVADFDQVGVRDRDGGHAATTHLLRHGHRRIAFLGGTTRLETVANRLVGYREALAEAGIEPDPRWIRTDCDEAPDARIAVPQLLALPDPPTAIFSSNQHASTGAVSVLHRTGRTDVALVSFGDFDLAATISPAVSVIHQNPRALAETAVDRLLQRISGAGGPAERIVLPVPLIERGSGELRPAG</sequence>
<proteinExistence type="predicted"/>
<keyword evidence="1" id="KW-0805">Transcription regulation</keyword>
<dbReference type="InterPro" id="IPR010982">
    <property type="entry name" value="Lambda_DNA-bd_dom_sf"/>
</dbReference>
<dbReference type="RefSeq" id="WP_154768909.1">
    <property type="nucleotide sequence ID" value="NZ_WLYK01000005.1"/>
</dbReference>
<evidence type="ECO:0000256" key="1">
    <source>
        <dbReference type="ARBA" id="ARBA00023015"/>
    </source>
</evidence>
<dbReference type="GO" id="GO:0000976">
    <property type="term" value="F:transcription cis-regulatory region binding"/>
    <property type="evidence" value="ECO:0007669"/>
    <property type="project" value="TreeGrafter"/>
</dbReference>
<dbReference type="SMART" id="SM00354">
    <property type="entry name" value="HTH_LACI"/>
    <property type="match status" value="1"/>
</dbReference>
<dbReference type="InterPro" id="IPR000843">
    <property type="entry name" value="HTH_LacI"/>
</dbReference>
<reference evidence="5 6" key="1">
    <citation type="submission" date="2019-11" db="EMBL/GenBank/DDBJ databases">
        <authorList>
            <person name="Jiang L.-Q."/>
        </authorList>
    </citation>
    <scope>NUCLEOTIDE SEQUENCE [LARGE SCALE GENOMIC DNA]</scope>
    <source>
        <strain evidence="5 6">YIM 132087</strain>
    </source>
</reference>
<keyword evidence="3" id="KW-0804">Transcription</keyword>
<dbReference type="InterPro" id="IPR028082">
    <property type="entry name" value="Peripla_BP_I"/>
</dbReference>
<evidence type="ECO:0000259" key="4">
    <source>
        <dbReference type="PROSITE" id="PS50932"/>
    </source>
</evidence>
<dbReference type="PROSITE" id="PS50932">
    <property type="entry name" value="HTH_LACI_2"/>
    <property type="match status" value="1"/>
</dbReference>
<dbReference type="Proteomes" id="UP000460221">
    <property type="component" value="Unassembled WGS sequence"/>
</dbReference>
<gene>
    <name evidence="5" type="ORF">GIS00_13290</name>
</gene>
<evidence type="ECO:0000313" key="6">
    <source>
        <dbReference type="Proteomes" id="UP000460221"/>
    </source>
</evidence>
<dbReference type="CDD" id="cd01392">
    <property type="entry name" value="HTH_LacI"/>
    <property type="match status" value="1"/>
</dbReference>
<comment type="caution">
    <text evidence="5">The sequence shown here is derived from an EMBL/GenBank/DDBJ whole genome shotgun (WGS) entry which is preliminary data.</text>
</comment>
<protein>
    <submittedName>
        <fullName evidence="5">LacI family DNA-binding transcriptional regulator</fullName>
    </submittedName>
</protein>
<dbReference type="SUPFAM" id="SSF53822">
    <property type="entry name" value="Periplasmic binding protein-like I"/>
    <property type="match status" value="1"/>
</dbReference>
<dbReference type="PANTHER" id="PTHR30146:SF109">
    <property type="entry name" value="HTH-TYPE TRANSCRIPTIONAL REGULATOR GALS"/>
    <property type="match status" value="1"/>
</dbReference>
<feature type="domain" description="HTH lacI-type" evidence="4">
    <location>
        <begin position="8"/>
        <end position="62"/>
    </location>
</feature>
<dbReference type="Gene3D" id="1.10.260.40">
    <property type="entry name" value="lambda repressor-like DNA-binding domains"/>
    <property type="match status" value="1"/>
</dbReference>